<dbReference type="PANTHER" id="PTHR43031:SF1">
    <property type="entry name" value="PYRIDINE NUCLEOTIDE-DISULPHIDE OXIDOREDUCTASE"/>
    <property type="match status" value="1"/>
</dbReference>
<dbReference type="Pfam" id="PF00581">
    <property type="entry name" value="Rhodanese"/>
    <property type="match status" value="1"/>
</dbReference>
<name>A0A845ES67_9BACL</name>
<dbReference type="PANTHER" id="PTHR43031">
    <property type="entry name" value="FAD-DEPENDENT OXIDOREDUCTASE"/>
    <property type="match status" value="1"/>
</dbReference>
<comment type="caution">
    <text evidence="2">The sequence shown here is derived from an EMBL/GenBank/DDBJ whole genome shotgun (WGS) entry which is preliminary data.</text>
</comment>
<dbReference type="InterPro" id="IPR001455">
    <property type="entry name" value="TusA-like"/>
</dbReference>
<dbReference type="PROSITE" id="PS50206">
    <property type="entry name" value="RHODANESE_3"/>
    <property type="match status" value="1"/>
</dbReference>
<dbReference type="SUPFAM" id="SSF64307">
    <property type="entry name" value="SirA-like"/>
    <property type="match status" value="1"/>
</dbReference>
<dbReference type="Pfam" id="PF01206">
    <property type="entry name" value="TusA"/>
    <property type="match status" value="1"/>
</dbReference>
<reference evidence="2 3" key="1">
    <citation type="submission" date="2019-11" db="EMBL/GenBank/DDBJ databases">
        <title>Genome sequences of 17 halophilic strains isolated from different environments.</title>
        <authorList>
            <person name="Furrow R.E."/>
        </authorList>
    </citation>
    <scope>NUCLEOTIDE SEQUENCE [LARGE SCALE GENOMIC DNA]</scope>
    <source>
        <strain evidence="2 3">22506_14_FS</strain>
    </source>
</reference>
<evidence type="ECO:0000313" key="3">
    <source>
        <dbReference type="Proteomes" id="UP000447833"/>
    </source>
</evidence>
<dbReference type="SMART" id="SM00450">
    <property type="entry name" value="RHOD"/>
    <property type="match status" value="1"/>
</dbReference>
<proteinExistence type="predicted"/>
<gene>
    <name evidence="2" type="ORF">GLW07_00735</name>
</gene>
<protein>
    <recommendedName>
        <fullName evidence="1">Rhodanese domain-containing protein</fullName>
    </recommendedName>
</protein>
<dbReference type="RefSeq" id="WP_160917808.1">
    <property type="nucleotide sequence ID" value="NZ_WMEY01000001.1"/>
</dbReference>
<evidence type="ECO:0000313" key="2">
    <source>
        <dbReference type="EMBL" id="MYL61870.1"/>
    </source>
</evidence>
<dbReference type="SUPFAM" id="SSF52821">
    <property type="entry name" value="Rhodanese/Cell cycle control phosphatase"/>
    <property type="match status" value="1"/>
</dbReference>
<dbReference type="InterPro" id="IPR001763">
    <property type="entry name" value="Rhodanese-like_dom"/>
</dbReference>
<dbReference type="EMBL" id="WMEY01000001">
    <property type="protein sequence ID" value="MYL61870.1"/>
    <property type="molecule type" value="Genomic_DNA"/>
</dbReference>
<dbReference type="CDD" id="cd00291">
    <property type="entry name" value="SirA_YedF_YeeD"/>
    <property type="match status" value="1"/>
</dbReference>
<dbReference type="PROSITE" id="PS01148">
    <property type="entry name" value="UPF0033"/>
    <property type="match status" value="1"/>
</dbReference>
<dbReference type="InterPro" id="IPR036868">
    <property type="entry name" value="TusA-like_sf"/>
</dbReference>
<dbReference type="CDD" id="cd00158">
    <property type="entry name" value="RHOD"/>
    <property type="match status" value="1"/>
</dbReference>
<dbReference type="Gene3D" id="3.40.250.10">
    <property type="entry name" value="Rhodanese-like domain"/>
    <property type="match status" value="1"/>
</dbReference>
<accession>A0A845ES67</accession>
<dbReference type="InterPro" id="IPR050229">
    <property type="entry name" value="GlpE_sulfurtransferase"/>
</dbReference>
<dbReference type="AlphaFoldDB" id="A0A845ES67"/>
<evidence type="ECO:0000259" key="1">
    <source>
        <dbReference type="PROSITE" id="PS50206"/>
    </source>
</evidence>
<feature type="domain" description="Rhodanese" evidence="1">
    <location>
        <begin position="101"/>
        <end position="185"/>
    </location>
</feature>
<dbReference type="InterPro" id="IPR036873">
    <property type="entry name" value="Rhodanese-like_dom_sf"/>
</dbReference>
<dbReference type="Proteomes" id="UP000447833">
    <property type="component" value="Unassembled WGS sequence"/>
</dbReference>
<dbReference type="Gene3D" id="3.30.110.40">
    <property type="entry name" value="TusA-like domain"/>
    <property type="match status" value="1"/>
</dbReference>
<organism evidence="2 3">
    <name type="scientific">Guptibacillus hwajinpoensis</name>
    <dbReference type="NCBI Taxonomy" id="208199"/>
    <lineage>
        <taxon>Bacteria</taxon>
        <taxon>Bacillati</taxon>
        <taxon>Bacillota</taxon>
        <taxon>Bacilli</taxon>
        <taxon>Bacillales</taxon>
        <taxon>Guptibacillaceae</taxon>
        <taxon>Guptibacillus</taxon>
    </lineage>
</organism>
<sequence length="187" mass="20539">MIQTDHVLDAKGLACPMPIVKTKKMMKDLEAGVVLEILATDKGSKADLKAWADKVGHHYLGTVEEGDVLKHYLRKASDGETTLEKSHPHVISNEDLTAKLAEEDMAIVDVREPAEYAFSHLPNAISLPLGDLENRMAELDKEKKIYVVCRTGTRSDLAAQKLAENGYDVINVVPGMSEWDGPTTSDL</sequence>